<evidence type="ECO:0000313" key="3">
    <source>
        <dbReference type="Proteomes" id="UP000092445"/>
    </source>
</evidence>
<keyword evidence="3" id="KW-1185">Reference proteome</keyword>
<keyword evidence="1" id="KW-0812">Transmembrane</keyword>
<keyword evidence="1" id="KW-1133">Transmembrane helix</keyword>
<reference evidence="2" key="2">
    <citation type="submission" date="2020-05" db="UniProtKB">
        <authorList>
            <consortium name="EnsemblMetazoa"/>
        </authorList>
    </citation>
    <scope>IDENTIFICATION</scope>
    <source>
        <strain evidence="2">IAEA</strain>
    </source>
</reference>
<sequence length="114" mass="13288">MWWGERTLTLSTLSDDWIQSCSMYRSSLQAKRFFLHIPAREEIFIPFLAMSFTDSLWNLLELTYLGAASATGSYLNVALTILIYRSMHRDRRIPFAVNGQIRILPLQIRGFQKL</sequence>
<protein>
    <submittedName>
        <fullName evidence="2">Uncharacterized protein</fullName>
    </submittedName>
</protein>
<name>A0A1A9Z4M7_GLOPL</name>
<feature type="transmembrane region" description="Helical" evidence="1">
    <location>
        <begin position="64"/>
        <end position="84"/>
    </location>
</feature>
<evidence type="ECO:0000313" key="2">
    <source>
        <dbReference type="EnsemblMetazoa" id="GPAI003843-PA"/>
    </source>
</evidence>
<keyword evidence="1" id="KW-0472">Membrane</keyword>
<dbReference type="VEuPathDB" id="VectorBase:GPAI003843"/>
<evidence type="ECO:0000256" key="1">
    <source>
        <dbReference type="SAM" id="Phobius"/>
    </source>
</evidence>
<dbReference type="EnsemblMetazoa" id="GPAI003843-RA">
    <property type="protein sequence ID" value="GPAI003843-PA"/>
    <property type="gene ID" value="GPAI003843"/>
</dbReference>
<accession>A0A1A9Z4M7</accession>
<dbReference type="AlphaFoldDB" id="A0A1A9Z4M7"/>
<reference evidence="3" key="1">
    <citation type="submission" date="2014-03" db="EMBL/GenBank/DDBJ databases">
        <authorList>
            <person name="Aksoy S."/>
            <person name="Warren W."/>
            <person name="Wilson R.K."/>
        </authorList>
    </citation>
    <scope>NUCLEOTIDE SEQUENCE [LARGE SCALE GENOMIC DNA]</scope>
    <source>
        <strain evidence="3">IAEA</strain>
    </source>
</reference>
<organism evidence="2 3">
    <name type="scientific">Glossina pallidipes</name>
    <name type="common">Tsetse fly</name>
    <dbReference type="NCBI Taxonomy" id="7398"/>
    <lineage>
        <taxon>Eukaryota</taxon>
        <taxon>Metazoa</taxon>
        <taxon>Ecdysozoa</taxon>
        <taxon>Arthropoda</taxon>
        <taxon>Hexapoda</taxon>
        <taxon>Insecta</taxon>
        <taxon>Pterygota</taxon>
        <taxon>Neoptera</taxon>
        <taxon>Endopterygota</taxon>
        <taxon>Diptera</taxon>
        <taxon>Brachycera</taxon>
        <taxon>Muscomorpha</taxon>
        <taxon>Hippoboscoidea</taxon>
        <taxon>Glossinidae</taxon>
        <taxon>Glossina</taxon>
    </lineage>
</organism>
<dbReference type="Proteomes" id="UP000092445">
    <property type="component" value="Unassembled WGS sequence"/>
</dbReference>
<proteinExistence type="predicted"/>